<dbReference type="Pfam" id="PF12877">
    <property type="entry name" value="KIAA1549"/>
    <property type="match status" value="1"/>
</dbReference>
<feature type="region of interest" description="Disordered" evidence="1">
    <location>
        <begin position="1359"/>
        <end position="1389"/>
    </location>
</feature>
<reference evidence="3" key="2">
    <citation type="submission" date="2025-09" db="UniProtKB">
        <authorList>
            <consortium name="Ensembl"/>
        </authorList>
    </citation>
    <scope>IDENTIFICATION</scope>
</reference>
<keyword evidence="2" id="KW-0472">Membrane</keyword>
<feature type="region of interest" description="Disordered" evidence="1">
    <location>
        <begin position="149"/>
        <end position="170"/>
    </location>
</feature>
<feature type="compositionally biased region" description="Low complexity" evidence="1">
    <location>
        <begin position="1007"/>
        <end position="1018"/>
    </location>
</feature>
<feature type="region of interest" description="Disordered" evidence="1">
    <location>
        <begin position="1413"/>
        <end position="1473"/>
    </location>
</feature>
<keyword evidence="2" id="KW-0812">Transmembrane</keyword>
<feature type="compositionally biased region" description="Polar residues" evidence="1">
    <location>
        <begin position="2566"/>
        <end position="2579"/>
    </location>
</feature>
<feature type="compositionally biased region" description="Polar residues" evidence="1">
    <location>
        <begin position="89"/>
        <end position="99"/>
    </location>
</feature>
<feature type="compositionally biased region" description="Basic and acidic residues" evidence="1">
    <location>
        <begin position="2033"/>
        <end position="2054"/>
    </location>
</feature>
<feature type="compositionally biased region" description="Polar residues" evidence="1">
    <location>
        <begin position="394"/>
        <end position="408"/>
    </location>
</feature>
<feature type="region of interest" description="Disordered" evidence="1">
    <location>
        <begin position="2555"/>
        <end position="2579"/>
    </location>
</feature>
<dbReference type="InterPro" id="IPR024606">
    <property type="entry name" value="KIAA1549"/>
</dbReference>
<feature type="compositionally biased region" description="Polar residues" evidence="1">
    <location>
        <begin position="872"/>
        <end position="893"/>
    </location>
</feature>
<feature type="region of interest" description="Disordered" evidence="1">
    <location>
        <begin position="839"/>
        <end position="858"/>
    </location>
</feature>
<feature type="region of interest" description="Disordered" evidence="1">
    <location>
        <begin position="382"/>
        <end position="408"/>
    </location>
</feature>
<evidence type="ECO:0000313" key="3">
    <source>
        <dbReference type="Ensembl" id="ENSLLEP00000043252.1"/>
    </source>
</evidence>
<feature type="region of interest" description="Disordered" evidence="1">
    <location>
        <begin position="867"/>
        <end position="903"/>
    </location>
</feature>
<feature type="region of interest" description="Disordered" evidence="1">
    <location>
        <begin position="2025"/>
        <end position="2102"/>
    </location>
</feature>
<feature type="region of interest" description="Disordered" evidence="1">
    <location>
        <begin position="2404"/>
        <end position="2450"/>
    </location>
</feature>
<feature type="compositionally biased region" description="Low complexity" evidence="1">
    <location>
        <begin position="1155"/>
        <end position="1171"/>
    </location>
</feature>
<feature type="compositionally biased region" description="Polar residues" evidence="1">
    <location>
        <begin position="1019"/>
        <end position="1123"/>
    </location>
</feature>
<feature type="compositionally biased region" description="Basic and acidic residues" evidence="1">
    <location>
        <begin position="382"/>
        <end position="392"/>
    </location>
</feature>
<feature type="region of interest" description="Disordered" evidence="1">
    <location>
        <begin position="1202"/>
        <end position="1221"/>
    </location>
</feature>
<feature type="compositionally biased region" description="Polar residues" evidence="1">
    <location>
        <begin position="1359"/>
        <end position="1370"/>
    </location>
</feature>
<feature type="region of interest" description="Disordered" evidence="1">
    <location>
        <begin position="1"/>
        <end position="21"/>
    </location>
</feature>
<name>A0A8C5QYY1_9ANUR</name>
<gene>
    <name evidence="3" type="primary">KIAA1549L</name>
</gene>
<organism evidence="3 4">
    <name type="scientific">Leptobrachium leishanense</name>
    <name type="common">Leishan spiny toad</name>
    <dbReference type="NCBI Taxonomy" id="445787"/>
    <lineage>
        <taxon>Eukaryota</taxon>
        <taxon>Metazoa</taxon>
        <taxon>Chordata</taxon>
        <taxon>Craniata</taxon>
        <taxon>Vertebrata</taxon>
        <taxon>Euteleostomi</taxon>
        <taxon>Amphibia</taxon>
        <taxon>Batrachia</taxon>
        <taxon>Anura</taxon>
        <taxon>Pelobatoidea</taxon>
        <taxon>Megophryidae</taxon>
        <taxon>Leptobrachium</taxon>
    </lineage>
</organism>
<feature type="compositionally biased region" description="Polar residues" evidence="1">
    <location>
        <begin position="73"/>
        <end position="82"/>
    </location>
</feature>
<feature type="compositionally biased region" description="Polar residues" evidence="1">
    <location>
        <begin position="357"/>
        <end position="366"/>
    </location>
</feature>
<feature type="region of interest" description="Disordered" evidence="1">
    <location>
        <begin position="1007"/>
        <end position="1123"/>
    </location>
</feature>
<evidence type="ECO:0000256" key="1">
    <source>
        <dbReference type="SAM" id="MobiDB-lite"/>
    </source>
</evidence>
<feature type="compositionally biased region" description="Low complexity" evidence="1">
    <location>
        <begin position="1428"/>
        <end position="1473"/>
    </location>
</feature>
<dbReference type="PANTHER" id="PTHR21590">
    <property type="entry name" value="SEA DOMAIN-CONTAINING PROTEIN"/>
    <property type="match status" value="1"/>
</dbReference>
<evidence type="ECO:0000313" key="4">
    <source>
        <dbReference type="Proteomes" id="UP000694569"/>
    </source>
</evidence>
<feature type="region of interest" description="Disordered" evidence="1">
    <location>
        <begin position="73"/>
        <end position="102"/>
    </location>
</feature>
<feature type="compositionally biased region" description="Polar residues" evidence="1">
    <location>
        <begin position="2241"/>
        <end position="2250"/>
    </location>
</feature>
<dbReference type="Proteomes" id="UP000694569">
    <property type="component" value="Unplaced"/>
</dbReference>
<dbReference type="Ensembl" id="ENSLLET00000044972.1">
    <property type="protein sequence ID" value="ENSLLEP00000043252.1"/>
    <property type="gene ID" value="ENSLLEG00000027504.1"/>
</dbReference>
<proteinExistence type="predicted"/>
<feature type="region of interest" description="Disordered" evidence="1">
    <location>
        <begin position="1506"/>
        <end position="1563"/>
    </location>
</feature>
<dbReference type="OrthoDB" id="9939624at2759"/>
<feature type="region of interest" description="Disordered" evidence="1">
    <location>
        <begin position="2210"/>
        <end position="2275"/>
    </location>
</feature>
<sequence length="2613" mass="283232">MAPFETHLEEDDVRVPPMPTVGVPATRSKAWMEIKKIPPPPARTWARCGDLLLVVAIISSLQYPVQSLEDSSTQPVNISASDSPVWPSQGVTSSSTANGPSLRGGEFLINATLYYILSALPTTNGRTSDNSQTSNGKENLTMLEEYLSSLDSSSQPTDKTDSTSGLRDTNMFSTILPSPSLTSTHSNPSYPSTVHKETFQIDNLSQLPTSSITSSPSSSFSTKFLSSATSPAPVPSSISAAKLYSDTEASSIVPYWDGLTFNGTLGINEGNTDKHYTDTSTDANLNATNNLLVMLTISSLKKSETHTSPLNTNSEPTMGTVLEETHGTLIAKDIENKTTMSSLTFKDDSTTSKHENSNTQTLPSTSSEVSVTIKLLSISSDTEKTFETEKTETGPLSTTESYDSTSRSFNENTTLSRIMSSLLTITAHDTRSSLLSGATQPYNTMKTEHYSAENLNNAVTTPKITDETSGTETSDQPANVTLVKSSVPFQKTTTESTSTRAQLALTSKDTLSKAPTSQAPNTYISSTGNNTFTEIPLLPIQEPFTATSSDSKHTSFIGEVKTTLTSQPSDHFRTLQSLASTYVSSQPSPASFDIDTGSSTIIQKTVSKPTLATEEININHLSPSSYAVRTSTIDSTSPISRLASSIVVEDTSTLHISAQSQTATTGAISTGPFLSQQNSTVTNDSDLKTEFLHRASATSSLQSTTILTSSPSGQSKKIETATSKLQTDLPLASITTSRFQFSASSEDSVTFRTTNEENLRTSTHSTTEFLTTLKKSTTGIDFNLYPTTSKSTITSKPPLLTEATHGHTSYLSTEKTTEIFVDKNALSPVVVSSTLRSTSLSPEPLHTINSSPREMQNSTTIAGRLETKDRYSTNSPTSITKSDLSSPTFVSNQTEEKPTQDHNTVFTNSTSHFFTNPDIHITSQPLSSTRGQTTHHYIASPSITTEGHQTENHTTPTRTERHISDLSSAFSEPTYDQPQHVPTTSSHLDSQLSSVFATTSNLTHPISSEVSSVEPSTSDTLSATEISHSLNPTTIRSTESQFNEFNSSLSQPTPDHTPTQKLSATAKETTQSFSEMTSKVSFSANSDVNSVEPSTGPSVTGTETYLTEDQSSVPGTDRSTNQFPYSLFQTTSNQTQHTTSSSSTSETHFPLVSLSTSNVSSSTINETSSSTALEMPNTERPPSENQTSLGSTETVVNNLTSLSQTTSEDPQRSQYTFSTTDSLKTEISSIKPITLSSLTDTEKSQPINQTSLGSTERSLTEFTSLLTQTISAQHLTTPKSPMDSHQTSVSMTISSSSDYTRSEIITDVPTTTKVLSNASVSTDLHSSSDTKGYLVNTTSSIPVTHTITSTEMREFNQSTSHSGVTASSAFHTPTHLSTTSPIPTHPSTMLQTTETIPTSVFNSLFTVSSSLTTSELPALSPTENSTQSLSPSSKMPTSPSSETHTVPSTHKTSLTLTTLLSTTRTKPTTQSQTLSFVNETTSITPTSVYIPPVSTIVSRTSLMSPIPSTHVPSSSTVSSATVSPVKTTNPGTTNQPSVTPTSPSTSTSMPTTTVTSVKTTPNTTTVHSTSLITEVTTVVTTPSPLECKLSPYTMIKTVLTLTQQLTGTENDNFVKNFSDAITQTLYQVLNKPIEVRVNRTALNMDSQTPINVTVGYSILVNSSVYIPSAIVDILTANPSILLANLRHHIPKFHAVPVQAVPWEPVPDYIYQLKTVLKLMSTIGNIHSCSYVQGMEDKLKVAFEKAAITNGAKNGNLSVQILSTSQTNQILTMIYVVRNGSQLLNGTVSSKLLNVLIGQVVGYYLGDPPLIIAEPLFYPSIDTSESTINSWVITVILGVEETLLGINNKSFARLMEERLAKLFQVSGQQARRFKRETTVGRYTVQMVRMQRGSGSNNPADLIYYALKDGFPLLGNAAAKQLSTIDPQNMALTLGYIVRTQAEPVIKNPPNNLWIIAAVLAPIAVVTVIIIIITAVLCRKNKSDFKAENISNMPPRTKPVQGFDYAKQHLGQQGGDEDVLPVTQETVVPSLNLSQERDSTQDGSTEKMLKSSDTRKSRSPCENGSVISNESEDASSDRSTPQKVMAQHRVTKDDACKRNVPISDEEEGNIRFDKNTKMVPDPFDSSSGSVQLVAIKPVPLPPSHPALDRNQDMAGINGEVNKALKQKSDIEHYRNKLRLKAKRKGYYDFPPLESKSLTDRKRKAFEKTQMEIDNVLDADTDTSSPFAEPKHRQPSIKNHPYRSRQSLNSPSPGETEMDLLVTRERPRRGIRNSGYDTEPEIIEETNIDRVKQARTFIKSRQAKGHSETSTLSSQPSIDEVRQQMHMLLEEAFSLASAGHGRPKRQPDTYASVQHMPYSDVVTSAPGTMSRPRMQWVPTYGPEMYQYSLPRPTYRFSHLPEMVVGSPPPPVPPRTGPVAVPSLKRSTSDVANKTRMPEPSGNEQGPGEHGAFPPVQRAPLPVAQMDQSVSNYAGNSVPAVFAIPGNRSGYSGYFVPQPPTTYRNQAWMSYPGENELPGQWADSVPLPGYIEAYPRPRYPQNSPSRLPRQFSQPVNIHSNLDHAAGPSIGASQQSLADTDTPDASITNLSTAALVKAIREEVAKLAKKQTDMFEFQV</sequence>
<dbReference type="GeneTree" id="ENSGT00530000063472"/>
<evidence type="ECO:0000256" key="2">
    <source>
        <dbReference type="SAM" id="Phobius"/>
    </source>
</evidence>
<feature type="compositionally biased region" description="Polar residues" evidence="1">
    <location>
        <begin position="2058"/>
        <end position="2067"/>
    </location>
</feature>
<accession>A0A8C5QYY1</accession>
<feature type="compositionally biased region" description="Low complexity" evidence="1">
    <location>
        <begin position="1371"/>
        <end position="1388"/>
    </location>
</feature>
<feature type="compositionally biased region" description="Basic and acidic residues" evidence="1">
    <location>
        <begin position="345"/>
        <end position="356"/>
    </location>
</feature>
<feature type="transmembrane region" description="Helical" evidence="2">
    <location>
        <begin position="1951"/>
        <end position="1976"/>
    </location>
</feature>
<feature type="region of interest" description="Disordered" evidence="1">
    <location>
        <begin position="345"/>
        <end position="366"/>
    </location>
</feature>
<keyword evidence="2" id="KW-1133">Transmembrane helix</keyword>
<dbReference type="PANTHER" id="PTHR21590:SF3">
    <property type="entry name" value="UPF0606 PROTEIN KIAA1549L"/>
    <property type="match status" value="1"/>
</dbReference>
<reference evidence="3" key="1">
    <citation type="submission" date="2025-08" db="UniProtKB">
        <authorList>
            <consortium name="Ensembl"/>
        </authorList>
    </citation>
    <scope>IDENTIFICATION</scope>
</reference>
<protein>
    <submittedName>
        <fullName evidence="3">KIAA1549 like</fullName>
    </submittedName>
</protein>
<feature type="compositionally biased region" description="Polar residues" evidence="1">
    <location>
        <begin position="847"/>
        <end position="858"/>
    </location>
</feature>
<feature type="region of interest" description="Disordered" evidence="1">
    <location>
        <begin position="1155"/>
        <end position="1191"/>
    </location>
</feature>
<keyword evidence="4" id="KW-1185">Reference proteome</keyword>